<dbReference type="GO" id="GO:0042277">
    <property type="term" value="F:peptide binding"/>
    <property type="evidence" value="ECO:0007669"/>
    <property type="project" value="TreeGrafter"/>
</dbReference>
<dbReference type="EC" id="3.4.11.2" evidence="4"/>
<feature type="domain" description="Aminopeptidase N-like N-terminal" evidence="16">
    <location>
        <begin position="119"/>
        <end position="202"/>
    </location>
</feature>
<evidence type="ECO:0000256" key="10">
    <source>
        <dbReference type="ARBA" id="ARBA00022833"/>
    </source>
</evidence>
<dbReference type="Pfam" id="PF11838">
    <property type="entry name" value="ERAP1_C"/>
    <property type="match status" value="1"/>
</dbReference>
<dbReference type="NCBIfam" id="TIGR02412">
    <property type="entry name" value="pepN_strep_liv"/>
    <property type="match status" value="1"/>
</dbReference>
<organism evidence="17 18">
    <name type="scientific">Actinoplanes italicus</name>
    <dbReference type="NCBI Taxonomy" id="113567"/>
    <lineage>
        <taxon>Bacteria</taxon>
        <taxon>Bacillati</taxon>
        <taxon>Actinomycetota</taxon>
        <taxon>Actinomycetes</taxon>
        <taxon>Micromonosporales</taxon>
        <taxon>Micromonosporaceae</taxon>
        <taxon>Actinoplanes</taxon>
    </lineage>
</organism>
<sequence length="852" mass="93111">MRFRVARPSEGPRSPAGMIVVMPTLTRSEAVERASLVDVEDYHVDLDLTGSGDTFRARTLVRFRARTGAATFLDFDPVEVVSMTLNGAALPPEASTGGRLELTGLAEANELVVDAHMRYSNDGEGLHRYTDPADGHTYLYQHLFINNAGRVLPSFDQPDMKAVFRVSVTAPEQWLVATNGALVSRDGGRWEFAPTKRISTYLASMIAGPYHVVTAEHDGIPLALYARAALAEHLDAQSAELFELTRQSLDRFHEMFRIRYPFGHYQQAFAPEFNFGAMEYPGLVVFRDEMIPRSAVTDSDRERRANVIAHEMAHMWFGDLVTMAWWDDLWLNESFAEYLGSRVTAEATRFTDAWTTFAMQRKAWGLRADQRPSTHPVAPARVGDTEEALLNFDGISYAKGAAVLKQLVAWLGDDAFLAGLNAHFEAHAYGNATLADLLGTLSKASGRDLSGWAELWLRQAQVNTLRTEVTRDGANYAEVAVLQTAPAEHPTLRPHRIGVGLYDRAADGSVVLRERLDVELEAVGRTVLTELAGKPAADLLLLNDGDLTYAKIRLDDDSAAAVPLLLPRLDDSLARAVIWAATLDAVVDGERPVAELVTLVLAALPVESETAVVEDVLRATRGLVDRYAGPESRPAALELLAQAADRLLAAVPPGDSRQLAAARGLIGATIDTARLRGWLAGENVPDGLAVDADLRWLILYRLAVLGVADAAEIDAARERDRSASGEQWAAVCHAARPDAAAKEAAWNAIVGDASLSNRLAERTASGFWQPEQLALLEPYVDRYFAEMPDMLRIRSGMSAEHIASVAYPSVAVSERTRQLAAALIDTPGLNQTLRRVVQDSDDDMRRALVARG</sequence>
<feature type="domain" description="Peptidase M1 membrane alanine aminopeptidase" evidence="14">
    <location>
        <begin position="242"/>
        <end position="456"/>
    </location>
</feature>
<dbReference type="PANTHER" id="PTHR11533:SF174">
    <property type="entry name" value="PUROMYCIN-SENSITIVE AMINOPEPTIDASE-RELATED"/>
    <property type="match status" value="1"/>
</dbReference>
<dbReference type="GO" id="GO:0016020">
    <property type="term" value="C:membrane"/>
    <property type="evidence" value="ECO:0007669"/>
    <property type="project" value="TreeGrafter"/>
</dbReference>
<dbReference type="Gene3D" id="2.60.40.1730">
    <property type="entry name" value="tricorn interacting facor f3 domain"/>
    <property type="match status" value="1"/>
</dbReference>
<reference evidence="17 18" key="1">
    <citation type="submission" date="2018-03" db="EMBL/GenBank/DDBJ databases">
        <title>Genomic Encyclopedia of Archaeal and Bacterial Type Strains, Phase II (KMG-II): from individual species to whole genera.</title>
        <authorList>
            <person name="Goeker M."/>
        </authorList>
    </citation>
    <scope>NUCLEOTIDE SEQUENCE [LARGE SCALE GENOMIC DNA]</scope>
    <source>
        <strain evidence="17 18">DSM 43146</strain>
    </source>
</reference>
<keyword evidence="7" id="KW-0645">Protease</keyword>
<dbReference type="SUPFAM" id="SSF55486">
    <property type="entry name" value="Metalloproteases ('zincins'), catalytic domain"/>
    <property type="match status" value="1"/>
</dbReference>
<evidence type="ECO:0000259" key="15">
    <source>
        <dbReference type="Pfam" id="PF11838"/>
    </source>
</evidence>
<dbReference type="EMBL" id="PVMZ01000003">
    <property type="protein sequence ID" value="PRX23285.1"/>
    <property type="molecule type" value="Genomic_DNA"/>
</dbReference>
<dbReference type="InterPro" id="IPR042097">
    <property type="entry name" value="Aminopeptidase_N-like_N_sf"/>
</dbReference>
<keyword evidence="11" id="KW-0482">Metalloprotease</keyword>
<comment type="caution">
    <text evidence="17">The sequence shown here is derived from an EMBL/GenBank/DDBJ whole genome shotgun (WGS) entry which is preliminary data.</text>
</comment>
<dbReference type="InterPro" id="IPR045357">
    <property type="entry name" value="Aminopeptidase_N-like_N"/>
</dbReference>
<keyword evidence="18" id="KW-1185">Reference proteome</keyword>
<evidence type="ECO:0000256" key="1">
    <source>
        <dbReference type="ARBA" id="ARBA00000098"/>
    </source>
</evidence>
<evidence type="ECO:0000256" key="6">
    <source>
        <dbReference type="ARBA" id="ARBA00022438"/>
    </source>
</evidence>
<keyword evidence="8" id="KW-0479">Metal-binding</keyword>
<evidence type="ECO:0000259" key="14">
    <source>
        <dbReference type="Pfam" id="PF01433"/>
    </source>
</evidence>
<dbReference type="GO" id="GO:0008270">
    <property type="term" value="F:zinc ion binding"/>
    <property type="evidence" value="ECO:0007669"/>
    <property type="project" value="InterPro"/>
</dbReference>
<dbReference type="Gene3D" id="1.10.390.10">
    <property type="entry name" value="Neutral Protease Domain 2"/>
    <property type="match status" value="1"/>
</dbReference>
<dbReference type="PRINTS" id="PR00756">
    <property type="entry name" value="ALADIPTASE"/>
</dbReference>
<evidence type="ECO:0000256" key="5">
    <source>
        <dbReference type="ARBA" id="ARBA00015611"/>
    </source>
</evidence>
<dbReference type="InterPro" id="IPR012778">
    <property type="entry name" value="Pept_M1_aminopeptidase"/>
</dbReference>
<proteinExistence type="inferred from homology"/>
<gene>
    <name evidence="17" type="ORF">CLV67_10329</name>
</gene>
<dbReference type="InterPro" id="IPR001930">
    <property type="entry name" value="Peptidase_M1"/>
</dbReference>
<evidence type="ECO:0000313" key="17">
    <source>
        <dbReference type="EMBL" id="PRX23285.1"/>
    </source>
</evidence>
<dbReference type="AlphaFoldDB" id="A0A2T0KID2"/>
<dbReference type="SUPFAM" id="SSF63737">
    <property type="entry name" value="Leukotriene A4 hydrolase N-terminal domain"/>
    <property type="match status" value="1"/>
</dbReference>
<evidence type="ECO:0000256" key="3">
    <source>
        <dbReference type="ARBA" id="ARBA00010136"/>
    </source>
</evidence>
<dbReference type="GO" id="GO:0070006">
    <property type="term" value="F:metalloaminopeptidase activity"/>
    <property type="evidence" value="ECO:0007669"/>
    <property type="project" value="TreeGrafter"/>
</dbReference>
<dbReference type="GO" id="GO:0043171">
    <property type="term" value="P:peptide catabolic process"/>
    <property type="evidence" value="ECO:0007669"/>
    <property type="project" value="TreeGrafter"/>
</dbReference>
<dbReference type="CDD" id="cd09602">
    <property type="entry name" value="M1_APN"/>
    <property type="match status" value="1"/>
</dbReference>
<evidence type="ECO:0000313" key="18">
    <source>
        <dbReference type="Proteomes" id="UP000239415"/>
    </source>
</evidence>
<dbReference type="InterPro" id="IPR024571">
    <property type="entry name" value="ERAP1-like_C_dom"/>
</dbReference>
<dbReference type="GO" id="GO:0005615">
    <property type="term" value="C:extracellular space"/>
    <property type="evidence" value="ECO:0007669"/>
    <property type="project" value="TreeGrafter"/>
</dbReference>
<dbReference type="Pfam" id="PF17900">
    <property type="entry name" value="Peptidase_M1_N"/>
    <property type="match status" value="1"/>
</dbReference>
<name>A0A2T0KID2_9ACTN</name>
<comment type="similarity">
    <text evidence="3">Belongs to the peptidase M1 family.</text>
</comment>
<dbReference type="InterPro" id="IPR050344">
    <property type="entry name" value="Peptidase_M1_aminopeptidases"/>
</dbReference>
<dbReference type="InterPro" id="IPR027268">
    <property type="entry name" value="Peptidase_M4/M1_CTD_sf"/>
</dbReference>
<dbReference type="GO" id="GO:0006508">
    <property type="term" value="P:proteolysis"/>
    <property type="evidence" value="ECO:0007669"/>
    <property type="project" value="UniProtKB-KW"/>
</dbReference>
<evidence type="ECO:0000256" key="2">
    <source>
        <dbReference type="ARBA" id="ARBA00001947"/>
    </source>
</evidence>
<dbReference type="InterPro" id="IPR014782">
    <property type="entry name" value="Peptidase_M1_dom"/>
</dbReference>
<evidence type="ECO:0000259" key="16">
    <source>
        <dbReference type="Pfam" id="PF17900"/>
    </source>
</evidence>
<evidence type="ECO:0000256" key="9">
    <source>
        <dbReference type="ARBA" id="ARBA00022801"/>
    </source>
</evidence>
<evidence type="ECO:0000256" key="13">
    <source>
        <dbReference type="ARBA" id="ARBA00031533"/>
    </source>
</evidence>
<dbReference type="PANTHER" id="PTHR11533">
    <property type="entry name" value="PROTEASE M1 ZINC METALLOPROTEASE"/>
    <property type="match status" value="1"/>
</dbReference>
<accession>A0A2T0KID2</accession>
<comment type="cofactor">
    <cofactor evidence="2">
        <name>Zn(2+)</name>
        <dbReference type="ChEBI" id="CHEBI:29105"/>
    </cofactor>
</comment>
<keyword evidence="9" id="KW-0378">Hydrolase</keyword>
<keyword evidence="6 17" id="KW-0031">Aminopeptidase</keyword>
<evidence type="ECO:0000256" key="7">
    <source>
        <dbReference type="ARBA" id="ARBA00022670"/>
    </source>
</evidence>
<dbReference type="Pfam" id="PF01433">
    <property type="entry name" value="Peptidase_M1"/>
    <property type="match status" value="1"/>
</dbReference>
<dbReference type="Proteomes" id="UP000239415">
    <property type="component" value="Unassembled WGS sequence"/>
</dbReference>
<keyword evidence="10" id="KW-0862">Zinc</keyword>
<evidence type="ECO:0000256" key="8">
    <source>
        <dbReference type="ARBA" id="ARBA00022723"/>
    </source>
</evidence>
<evidence type="ECO:0000256" key="12">
    <source>
        <dbReference type="ARBA" id="ARBA00029811"/>
    </source>
</evidence>
<evidence type="ECO:0000256" key="11">
    <source>
        <dbReference type="ARBA" id="ARBA00023049"/>
    </source>
</evidence>
<feature type="domain" description="ERAP1-like C-terminal" evidence="15">
    <location>
        <begin position="540"/>
        <end position="846"/>
    </location>
</feature>
<dbReference type="GO" id="GO:0005737">
    <property type="term" value="C:cytoplasm"/>
    <property type="evidence" value="ECO:0007669"/>
    <property type="project" value="TreeGrafter"/>
</dbReference>
<comment type="catalytic activity">
    <reaction evidence="1">
        <text>Release of an N-terminal amino acid, Xaa-|-Yaa- from a peptide, amide or arylamide. Xaa is preferably Ala, but may be most amino acids including Pro (slow action). When a terminal hydrophobic residue is followed by a prolyl residue, the two may be released as an intact Xaa-Pro dipeptide.</text>
        <dbReference type="EC" id="3.4.11.2"/>
    </reaction>
</comment>
<protein>
    <recommendedName>
        <fullName evidence="5">Aminopeptidase N</fullName>
        <ecNumber evidence="4">3.4.11.2</ecNumber>
    </recommendedName>
    <alternativeName>
        <fullName evidence="12">Alanine aminopeptidase</fullName>
    </alternativeName>
    <alternativeName>
        <fullName evidence="13">Lysyl aminopeptidase</fullName>
    </alternativeName>
</protein>
<evidence type="ECO:0000256" key="4">
    <source>
        <dbReference type="ARBA" id="ARBA00012564"/>
    </source>
</evidence>
<dbReference type="GO" id="GO:0016285">
    <property type="term" value="F:alanyl aminopeptidase activity"/>
    <property type="evidence" value="ECO:0007669"/>
    <property type="project" value="UniProtKB-EC"/>
</dbReference>